<reference evidence="1" key="1">
    <citation type="journal article" date="2021" name="PeerJ">
        <title>Extensive microbial diversity within the chicken gut microbiome revealed by metagenomics and culture.</title>
        <authorList>
            <person name="Gilroy R."/>
            <person name="Ravi A."/>
            <person name="Getino M."/>
            <person name="Pursley I."/>
            <person name="Horton D.L."/>
            <person name="Alikhan N.F."/>
            <person name="Baker D."/>
            <person name="Gharbi K."/>
            <person name="Hall N."/>
            <person name="Watson M."/>
            <person name="Adriaenssens E.M."/>
            <person name="Foster-Nyarko E."/>
            <person name="Jarju S."/>
            <person name="Secka A."/>
            <person name="Antonio M."/>
            <person name="Oren A."/>
            <person name="Chaudhuri R.R."/>
            <person name="La Ragione R."/>
            <person name="Hildebrand F."/>
            <person name="Pallen M.J."/>
        </authorList>
    </citation>
    <scope>NUCLEOTIDE SEQUENCE</scope>
    <source>
        <strain evidence="1">ChiBcec16_6824</strain>
    </source>
</reference>
<comment type="caution">
    <text evidence="1">The sequence shown here is derived from an EMBL/GenBank/DDBJ whole genome shotgun (WGS) entry which is preliminary data.</text>
</comment>
<gene>
    <name evidence="1" type="ORF">H9841_07815</name>
</gene>
<name>A0A9D1Y931_9FIRM</name>
<protein>
    <submittedName>
        <fullName evidence="1">Uncharacterized protein</fullName>
    </submittedName>
</protein>
<proteinExistence type="predicted"/>
<dbReference type="Proteomes" id="UP000823868">
    <property type="component" value="Unassembled WGS sequence"/>
</dbReference>
<accession>A0A9D1Y931</accession>
<evidence type="ECO:0000313" key="2">
    <source>
        <dbReference type="Proteomes" id="UP000823868"/>
    </source>
</evidence>
<organism evidence="1 2">
    <name type="scientific">Candidatus Flavonifractor merdigallinarum</name>
    <dbReference type="NCBI Taxonomy" id="2838589"/>
    <lineage>
        <taxon>Bacteria</taxon>
        <taxon>Bacillati</taxon>
        <taxon>Bacillota</taxon>
        <taxon>Clostridia</taxon>
        <taxon>Eubacteriales</taxon>
        <taxon>Oscillospiraceae</taxon>
        <taxon>Flavonifractor</taxon>
    </lineage>
</organism>
<dbReference type="AlphaFoldDB" id="A0A9D1Y931"/>
<evidence type="ECO:0000313" key="1">
    <source>
        <dbReference type="EMBL" id="HIY21789.1"/>
    </source>
</evidence>
<reference evidence="1" key="2">
    <citation type="submission" date="2021-04" db="EMBL/GenBank/DDBJ databases">
        <authorList>
            <person name="Gilroy R."/>
        </authorList>
    </citation>
    <scope>NUCLEOTIDE SEQUENCE</scope>
    <source>
        <strain evidence="1">ChiBcec16_6824</strain>
    </source>
</reference>
<dbReference type="EMBL" id="DXDX01000141">
    <property type="protein sequence ID" value="HIY21789.1"/>
    <property type="molecule type" value="Genomic_DNA"/>
</dbReference>
<sequence>MESNVTQFVHSLLGRKLLHICCEAEMMDFDFAPLILHALGCTRIIQNEEILVTTLDYQSWDGVESTHNDEWFHVNRVSSELVGRTVRSVQISPWNDLRLTLEGGTVIECLIANGSPHYGEEQEQWVLFEHTKQLDRRFLTIYNKRIDFHTRSGDGT</sequence>